<feature type="transmembrane region" description="Helical" evidence="8">
    <location>
        <begin position="350"/>
        <end position="369"/>
    </location>
</feature>
<dbReference type="Pfam" id="PF02254">
    <property type="entry name" value="TrkA_N"/>
    <property type="match status" value="1"/>
</dbReference>
<dbReference type="NCBIfam" id="NF007950">
    <property type="entry name" value="PRK10669.1"/>
    <property type="match status" value="1"/>
</dbReference>
<feature type="transmembrane region" description="Helical" evidence="8">
    <location>
        <begin position="103"/>
        <end position="121"/>
    </location>
</feature>
<dbReference type="GO" id="GO:1902600">
    <property type="term" value="P:proton transmembrane transport"/>
    <property type="evidence" value="ECO:0007669"/>
    <property type="project" value="InterPro"/>
</dbReference>
<dbReference type="InterPro" id="IPR003148">
    <property type="entry name" value="RCK_N"/>
</dbReference>
<evidence type="ECO:0000259" key="9">
    <source>
        <dbReference type="PROSITE" id="PS51201"/>
    </source>
</evidence>
<evidence type="ECO:0000313" key="11">
    <source>
        <dbReference type="Proteomes" id="UP000182373"/>
    </source>
</evidence>
<evidence type="ECO:0000256" key="6">
    <source>
        <dbReference type="ARBA" id="ARBA00023136"/>
    </source>
</evidence>
<dbReference type="PANTHER" id="PTHR42751">
    <property type="entry name" value="SODIUM/HYDROGEN EXCHANGER FAMILY/TRKA DOMAIN PROTEIN"/>
    <property type="match status" value="1"/>
</dbReference>
<reference evidence="11" key="1">
    <citation type="submission" date="2016-11" db="EMBL/GenBank/DDBJ databases">
        <title>Comparative genomic and phenotypic analysis of Granulibacter bethesdensis clinical isolates from patients with chronic granulomatous disease.</title>
        <authorList>
            <person name="Zarember K.A."/>
            <person name="Porcella S.F."/>
            <person name="Chu J."/>
            <person name="Ding L."/>
            <person name="Dahlstrom E."/>
            <person name="Barbian K."/>
            <person name="Martens C."/>
            <person name="Sykora L."/>
            <person name="Kramer S."/>
            <person name="Pettinato A.M."/>
            <person name="Hong H."/>
            <person name="Wald G."/>
            <person name="Berg L.J."/>
            <person name="Rogge L.S."/>
            <person name="Greenberg D.E."/>
            <person name="Falcone E.L."/>
            <person name="Neves J.F."/>
            <person name="Simoes M.J."/>
            <person name="Casal M."/>
            <person name="Rodriguez-Lopez F.C."/>
            <person name="Zelazny A."/>
            <person name="Gallin J.I."/>
            <person name="Holland S.M."/>
        </authorList>
    </citation>
    <scope>NUCLEOTIDE SEQUENCE [LARGE SCALE GENOMIC DNA]</scope>
    <source>
        <strain evidence="11">NIH9.1</strain>
    </source>
</reference>
<dbReference type="InterPro" id="IPR036291">
    <property type="entry name" value="NAD(P)-bd_dom_sf"/>
</dbReference>
<accession>A0AAC9K6P3</accession>
<feature type="transmembrane region" description="Helical" evidence="8">
    <location>
        <begin position="133"/>
        <end position="155"/>
    </location>
</feature>
<feature type="transmembrane region" description="Helical" evidence="8">
    <location>
        <begin position="228"/>
        <end position="251"/>
    </location>
</feature>
<gene>
    <name evidence="10" type="ORF">GbCGDNIH9_0839</name>
</gene>
<comment type="subcellular location">
    <subcellularLocation>
        <location evidence="1">Membrane</location>
        <topology evidence="1">Multi-pass membrane protein</topology>
    </subcellularLocation>
</comment>
<dbReference type="Proteomes" id="UP000182373">
    <property type="component" value="Chromosome"/>
</dbReference>
<feature type="region of interest" description="Disordered" evidence="7">
    <location>
        <begin position="445"/>
        <end position="473"/>
    </location>
</feature>
<dbReference type="Pfam" id="PF00999">
    <property type="entry name" value="Na_H_Exchanger"/>
    <property type="match status" value="1"/>
</dbReference>
<dbReference type="EMBL" id="CP018191">
    <property type="protein sequence ID" value="APH54091.1"/>
    <property type="molecule type" value="Genomic_DNA"/>
</dbReference>
<feature type="transmembrane region" description="Helical" evidence="8">
    <location>
        <begin position="381"/>
        <end position="401"/>
    </location>
</feature>
<feature type="transmembrane region" description="Helical" evidence="8">
    <location>
        <begin position="271"/>
        <end position="287"/>
    </location>
</feature>
<evidence type="ECO:0000256" key="1">
    <source>
        <dbReference type="ARBA" id="ARBA00004141"/>
    </source>
</evidence>
<keyword evidence="3" id="KW-0813">Transport</keyword>
<dbReference type="SUPFAM" id="SSF51735">
    <property type="entry name" value="NAD(P)-binding Rossmann-fold domains"/>
    <property type="match status" value="1"/>
</dbReference>
<comment type="similarity">
    <text evidence="2">Belongs to the monovalent cation:proton antiporter 2 (CPA2) transporter (TC 2.A.37) family.</text>
</comment>
<evidence type="ECO:0000256" key="5">
    <source>
        <dbReference type="ARBA" id="ARBA00022989"/>
    </source>
</evidence>
<name>A0AAC9K6P3_9PROT</name>
<dbReference type="GO" id="GO:0006813">
    <property type="term" value="P:potassium ion transport"/>
    <property type="evidence" value="ECO:0007669"/>
    <property type="project" value="InterPro"/>
</dbReference>
<feature type="region of interest" description="Disordered" evidence="7">
    <location>
        <begin position="613"/>
        <end position="635"/>
    </location>
</feature>
<dbReference type="InterPro" id="IPR006153">
    <property type="entry name" value="Cation/H_exchanger_TM"/>
</dbReference>
<feature type="transmembrane region" description="Helical" evidence="8">
    <location>
        <begin position="78"/>
        <end position="97"/>
    </location>
</feature>
<dbReference type="AlphaFoldDB" id="A0AAC9K6P3"/>
<evidence type="ECO:0000313" key="10">
    <source>
        <dbReference type="EMBL" id="APH54091.1"/>
    </source>
</evidence>
<dbReference type="InterPro" id="IPR038770">
    <property type="entry name" value="Na+/solute_symporter_sf"/>
</dbReference>
<evidence type="ECO:0000256" key="3">
    <source>
        <dbReference type="ARBA" id="ARBA00022448"/>
    </source>
</evidence>
<dbReference type="PANTHER" id="PTHR42751:SF1">
    <property type="entry name" value="CATION_PROTON ANTIPORTER YBAL-RELATED"/>
    <property type="match status" value="1"/>
</dbReference>
<feature type="transmembrane region" description="Helical" evidence="8">
    <location>
        <begin position="413"/>
        <end position="432"/>
    </location>
</feature>
<feature type="transmembrane region" description="Helical" evidence="8">
    <location>
        <begin position="324"/>
        <end position="344"/>
    </location>
</feature>
<dbReference type="Gene3D" id="3.40.50.720">
    <property type="entry name" value="NAD(P)-binding Rossmann-like Domain"/>
    <property type="match status" value="1"/>
</dbReference>
<keyword evidence="5 8" id="KW-1133">Transmembrane helix</keyword>
<feature type="transmembrane region" description="Helical" evidence="8">
    <location>
        <begin position="161"/>
        <end position="181"/>
    </location>
</feature>
<dbReference type="Gene3D" id="1.20.1530.20">
    <property type="match status" value="1"/>
</dbReference>
<organism evidence="10 11">
    <name type="scientific">Granulibacter bethesdensis</name>
    <dbReference type="NCBI Taxonomy" id="364410"/>
    <lineage>
        <taxon>Bacteria</taxon>
        <taxon>Pseudomonadati</taxon>
        <taxon>Pseudomonadota</taxon>
        <taxon>Alphaproteobacteria</taxon>
        <taxon>Acetobacterales</taxon>
        <taxon>Acetobacteraceae</taxon>
        <taxon>Granulibacter</taxon>
    </lineage>
</organism>
<keyword evidence="6 8" id="KW-0472">Membrane</keyword>
<evidence type="ECO:0000256" key="2">
    <source>
        <dbReference type="ARBA" id="ARBA00005551"/>
    </source>
</evidence>
<keyword evidence="4 8" id="KW-0812">Transmembrane</keyword>
<proteinExistence type="inferred from homology"/>
<dbReference type="PROSITE" id="PS51201">
    <property type="entry name" value="RCK_N"/>
    <property type="match status" value="1"/>
</dbReference>
<protein>
    <submittedName>
        <fullName evidence="10">Potassium/proton antiporter rosB</fullName>
    </submittedName>
</protein>
<evidence type="ECO:0000256" key="4">
    <source>
        <dbReference type="ARBA" id="ARBA00022692"/>
    </source>
</evidence>
<dbReference type="GO" id="GO:0016020">
    <property type="term" value="C:membrane"/>
    <property type="evidence" value="ECO:0007669"/>
    <property type="project" value="UniProtKB-SubCell"/>
</dbReference>
<evidence type="ECO:0000256" key="8">
    <source>
        <dbReference type="SAM" id="Phobius"/>
    </source>
</evidence>
<feature type="transmembrane region" description="Helical" evidence="8">
    <location>
        <begin position="52"/>
        <end position="71"/>
    </location>
</feature>
<feature type="domain" description="RCK N-terminal" evidence="9">
    <location>
        <begin position="477"/>
        <end position="594"/>
    </location>
</feature>
<evidence type="ECO:0000256" key="7">
    <source>
        <dbReference type="SAM" id="MobiDB-lite"/>
    </source>
</evidence>
<feature type="transmembrane region" description="Helical" evidence="8">
    <location>
        <begin position="193"/>
        <end position="216"/>
    </location>
</feature>
<dbReference type="GO" id="GO:0015297">
    <property type="term" value="F:antiporter activity"/>
    <property type="evidence" value="ECO:0007669"/>
    <property type="project" value="InterPro"/>
</dbReference>
<sequence>MLSGGCSVRIIFFITAVKEKRQSKISPHCDLARYTPDATRTGGRIMAHDNNLIAMIVIGFGLAFLFGTAAHRLRLPPLVGYLLAGVALGPFTPGFVADQTLSSQLAEIGVILLMFGTGLHFSVKDLQAVKNIAVPGALLQVSCTSLLGFGAALLFGWSLGAAIVFGFCLSVASTVVLMRALQDRHLMETAKGRHAIGWLIIQDLVTVLILVLLPALTGVLKGGQIDVFPLLETIGLTLGKVIAFIVLMMVIGKRVIPMVLHYAAHTGSREIFRLAVLAIALTVAFTASELFGVSFALGAFFAGVVLSESQLSQRAAEESLPLRDAFAVLFFVSVGMLVNPSILIRQPVQVMVTVAVVVIGTPLVTFMILRALRQSMSASMMIAAGLGQIGEFSFILASLGVSLGLMPKEGQDMILGASIISIFLNPLLFSFYERRRQALAAAQQETVSALTTPTEDRIPAQPESEEPDDTPVPTTLRQHAVLVGAGRVGGLIAAALLEGGKPLVVIEENNELARNLRDHGADVFLGNAASGNVLDLANVTEARLLLIAIPNAFEAGQIVEQARQRNPNLEIVCRAHFDDEVRHLQEYGADFVVMGEREIALAMLNRAETVEVRHDENPDEASPSLGFSAVAPTDV</sequence>